<name>A0ABX8Z1N1_9NEIS</name>
<accession>A0ABX8Z1N1</accession>
<evidence type="ECO:0000313" key="5">
    <source>
        <dbReference type="Proteomes" id="UP000825679"/>
    </source>
</evidence>
<feature type="domain" description="Tyr recombinase" evidence="3">
    <location>
        <begin position="188"/>
        <end position="364"/>
    </location>
</feature>
<keyword evidence="2" id="KW-0233">DNA recombination</keyword>
<dbReference type="PANTHER" id="PTHR30349">
    <property type="entry name" value="PHAGE INTEGRASE-RELATED"/>
    <property type="match status" value="1"/>
</dbReference>
<dbReference type="InterPro" id="IPR011010">
    <property type="entry name" value="DNA_brk_join_enz"/>
</dbReference>
<dbReference type="InterPro" id="IPR050090">
    <property type="entry name" value="Tyrosine_recombinase_XerCD"/>
</dbReference>
<keyword evidence="5" id="KW-1185">Reference proteome</keyword>
<dbReference type="RefSeq" id="WP_221004885.1">
    <property type="nucleotide sequence ID" value="NZ_CP081150.1"/>
</dbReference>
<dbReference type="Gene3D" id="1.10.443.10">
    <property type="entry name" value="Intergrase catalytic core"/>
    <property type="match status" value="1"/>
</dbReference>
<keyword evidence="1" id="KW-0229">DNA integration</keyword>
<dbReference type="Pfam" id="PF00589">
    <property type="entry name" value="Phage_integrase"/>
    <property type="match status" value="1"/>
</dbReference>
<dbReference type="InterPro" id="IPR013762">
    <property type="entry name" value="Integrase-like_cat_sf"/>
</dbReference>
<protein>
    <submittedName>
        <fullName evidence="4">Site-specific integrase</fullName>
    </submittedName>
</protein>
<dbReference type="EMBL" id="CP081150">
    <property type="protein sequence ID" value="QZA76479.1"/>
    <property type="molecule type" value="Genomic_DNA"/>
</dbReference>
<reference evidence="4 5" key="1">
    <citation type="submission" date="2021-08" db="EMBL/GenBank/DDBJ databases">
        <title>complete genome sequencing of Deefgea sp. D25.</title>
        <authorList>
            <person name="Bae J.-W."/>
            <person name="Gim D.-H."/>
        </authorList>
    </citation>
    <scope>NUCLEOTIDE SEQUENCE [LARGE SCALE GENOMIC DNA]</scope>
    <source>
        <strain evidence="4 5">D25</strain>
    </source>
</reference>
<evidence type="ECO:0000256" key="2">
    <source>
        <dbReference type="ARBA" id="ARBA00023172"/>
    </source>
</evidence>
<evidence type="ECO:0000259" key="3">
    <source>
        <dbReference type="PROSITE" id="PS51898"/>
    </source>
</evidence>
<gene>
    <name evidence="4" type="ORF">K4H28_08970</name>
</gene>
<proteinExistence type="predicted"/>
<evidence type="ECO:0000313" key="4">
    <source>
        <dbReference type="EMBL" id="QZA76479.1"/>
    </source>
</evidence>
<dbReference type="PROSITE" id="PS51898">
    <property type="entry name" value="TYR_RECOMBINASE"/>
    <property type="match status" value="1"/>
</dbReference>
<dbReference type="CDD" id="cd00796">
    <property type="entry name" value="INT_Rci_Hp1_C"/>
    <property type="match status" value="1"/>
</dbReference>
<organism evidence="4 5">
    <name type="scientific">Deefgea tanakiae</name>
    <dbReference type="NCBI Taxonomy" id="2865840"/>
    <lineage>
        <taxon>Bacteria</taxon>
        <taxon>Pseudomonadati</taxon>
        <taxon>Pseudomonadota</taxon>
        <taxon>Betaproteobacteria</taxon>
        <taxon>Neisseriales</taxon>
        <taxon>Chitinibacteraceae</taxon>
        <taxon>Deefgea</taxon>
    </lineage>
</organism>
<dbReference type="Proteomes" id="UP000825679">
    <property type="component" value="Chromosome"/>
</dbReference>
<sequence>MATILRLENKDGSVSFKAMVRLKRGGKLVLNESRNFLVQGAGPRAEALAKRLAEDWAAALTEKMQDEAALHSRKLKGVTIAKLIERYIAFVEQDKPLGDSKRSVLGILQRSRLGELPLAELSTAHIIAHCRDRRAQGTKPQTVNQDVIYLGGVLKCAKPYFNLSVDLTEYEQAKAQLRSLGLVSKSAERDRRLQPGELGAFLAAAQATAHKGFIPIADIVRFAIATGMRQGEIVGLRWADLNEADRTILIRDRKDPQEKLGNHQTVPLLGESFAIILAQARADERIFPYHCDSVRARFERLCVLAGIIDLTFHDLRHEGISRLFEQGYQIQEVALVSGHKSWKNLARYTQLRAVDLHRDQKLVKTMAEMAVRSDKR</sequence>
<dbReference type="PANTHER" id="PTHR30349:SF94">
    <property type="entry name" value="INTEGRASE_RECOMBINASE HI_1414-RELATED"/>
    <property type="match status" value="1"/>
</dbReference>
<evidence type="ECO:0000256" key="1">
    <source>
        <dbReference type="ARBA" id="ARBA00022908"/>
    </source>
</evidence>
<dbReference type="InterPro" id="IPR002104">
    <property type="entry name" value="Integrase_catalytic"/>
</dbReference>
<dbReference type="SUPFAM" id="SSF56349">
    <property type="entry name" value="DNA breaking-rejoining enzymes"/>
    <property type="match status" value="1"/>
</dbReference>